<protein>
    <submittedName>
        <fullName evidence="2">Uncharacterized protein</fullName>
    </submittedName>
</protein>
<name>A0A366S0Q6_9HYPO</name>
<accession>A0A366S0Q6</accession>
<proteinExistence type="predicted"/>
<gene>
    <name evidence="2" type="ORF">FIESC28_04530</name>
</gene>
<keyword evidence="3" id="KW-1185">Reference proteome</keyword>
<dbReference type="GeneID" id="41993973"/>
<comment type="caution">
    <text evidence="2">The sequence shown here is derived from an EMBL/GenBank/DDBJ whole genome shotgun (WGS) entry which is preliminary data.</text>
</comment>
<evidence type="ECO:0000313" key="2">
    <source>
        <dbReference type="EMBL" id="RBR22336.1"/>
    </source>
</evidence>
<organism evidence="2 3">
    <name type="scientific">Fusarium coffeatum</name>
    <dbReference type="NCBI Taxonomy" id="231269"/>
    <lineage>
        <taxon>Eukaryota</taxon>
        <taxon>Fungi</taxon>
        <taxon>Dikarya</taxon>
        <taxon>Ascomycota</taxon>
        <taxon>Pezizomycotina</taxon>
        <taxon>Sordariomycetes</taxon>
        <taxon>Hypocreomycetidae</taxon>
        <taxon>Hypocreales</taxon>
        <taxon>Nectriaceae</taxon>
        <taxon>Fusarium</taxon>
        <taxon>Fusarium incarnatum-equiseti species complex</taxon>
    </lineage>
</organism>
<dbReference type="Proteomes" id="UP000253153">
    <property type="component" value="Unassembled WGS sequence"/>
</dbReference>
<dbReference type="EMBL" id="QKXC01000091">
    <property type="protein sequence ID" value="RBR22336.1"/>
    <property type="molecule type" value="Genomic_DNA"/>
</dbReference>
<feature type="region of interest" description="Disordered" evidence="1">
    <location>
        <begin position="22"/>
        <end position="44"/>
    </location>
</feature>
<dbReference type="OrthoDB" id="5071341at2759"/>
<reference evidence="2 3" key="1">
    <citation type="submission" date="2018-06" db="EMBL/GenBank/DDBJ databases">
        <title>Fusarium incarnatum-equiseti species complex species 28.</title>
        <authorList>
            <person name="Gardiner D.M."/>
        </authorList>
    </citation>
    <scope>NUCLEOTIDE SEQUENCE [LARGE SCALE GENOMIC DNA]</scope>
    <source>
        <strain evidence="2 3">FIESC_28</strain>
    </source>
</reference>
<evidence type="ECO:0000313" key="3">
    <source>
        <dbReference type="Proteomes" id="UP000253153"/>
    </source>
</evidence>
<dbReference type="AlphaFoldDB" id="A0A366S0Q6"/>
<sequence length="211" mass="24364">MNSLFFKTPVNSQRRIAHLVMSSPMEDEHHSDTRSVSSVDSFDPPPTIEAETITQKQVLKEMGNLVHQLYDPEICQHPEVYQETLRPQIAKLVKDDHILSVLPKDLKVQISRWCALYQPKWCPLVNRLLNHTVEECHYMVETPNRLRDMEWTGAGSDVLRVYVALLKPLRKGLPEAERRDVINTVREGLMTFADIYDEKIGAMKEENDLAD</sequence>
<dbReference type="RefSeq" id="XP_031017255.1">
    <property type="nucleotide sequence ID" value="XM_031158677.1"/>
</dbReference>
<evidence type="ECO:0000256" key="1">
    <source>
        <dbReference type="SAM" id="MobiDB-lite"/>
    </source>
</evidence>